<organism evidence="1 2">
    <name type="scientific">Lupinus luteus</name>
    <name type="common">European yellow lupine</name>
    <dbReference type="NCBI Taxonomy" id="3873"/>
    <lineage>
        <taxon>Eukaryota</taxon>
        <taxon>Viridiplantae</taxon>
        <taxon>Streptophyta</taxon>
        <taxon>Embryophyta</taxon>
        <taxon>Tracheophyta</taxon>
        <taxon>Spermatophyta</taxon>
        <taxon>Magnoliopsida</taxon>
        <taxon>eudicotyledons</taxon>
        <taxon>Gunneridae</taxon>
        <taxon>Pentapetalae</taxon>
        <taxon>rosids</taxon>
        <taxon>fabids</taxon>
        <taxon>Fabales</taxon>
        <taxon>Fabaceae</taxon>
        <taxon>Papilionoideae</taxon>
        <taxon>50 kb inversion clade</taxon>
        <taxon>genistoids sensu lato</taxon>
        <taxon>core genistoids</taxon>
        <taxon>Genisteae</taxon>
        <taxon>Lupinus</taxon>
    </lineage>
</organism>
<keyword evidence="2" id="KW-1185">Reference proteome</keyword>
<dbReference type="EMBL" id="CAXHTB010000012">
    <property type="protein sequence ID" value="CAL0316665.1"/>
    <property type="molecule type" value="Genomic_DNA"/>
</dbReference>
<accession>A0AAV1X4T9</accession>
<gene>
    <name evidence="1" type="ORF">LLUT_LOCUS17725</name>
</gene>
<proteinExistence type="predicted"/>
<evidence type="ECO:0000313" key="2">
    <source>
        <dbReference type="Proteomes" id="UP001497480"/>
    </source>
</evidence>
<comment type="caution">
    <text evidence="1">The sequence shown here is derived from an EMBL/GenBank/DDBJ whole genome shotgun (WGS) entry which is preliminary data.</text>
</comment>
<protein>
    <submittedName>
        <fullName evidence="1">Uncharacterized protein</fullName>
    </submittedName>
</protein>
<reference evidence="1 2" key="1">
    <citation type="submission" date="2024-03" db="EMBL/GenBank/DDBJ databases">
        <authorList>
            <person name="Martinez-Hernandez J."/>
        </authorList>
    </citation>
    <scope>NUCLEOTIDE SEQUENCE [LARGE SCALE GENOMIC DNA]</scope>
</reference>
<sequence length="113" mass="12552">MTERSYILKMVIIRDIVTDFSDDEEIELCDDDDDIEATEPGSIAYANPSSFFVNVDSAAGKDIDYGSSHLKLVDRINGIDSSGPKSWTQSTRLLRLDQSRGSYPPVQHALNPN</sequence>
<evidence type="ECO:0000313" key="1">
    <source>
        <dbReference type="EMBL" id="CAL0316665.1"/>
    </source>
</evidence>
<name>A0AAV1X4T9_LUPLU</name>
<dbReference type="Proteomes" id="UP001497480">
    <property type="component" value="Unassembled WGS sequence"/>
</dbReference>
<dbReference type="AlphaFoldDB" id="A0AAV1X4T9"/>